<evidence type="ECO:0000256" key="5">
    <source>
        <dbReference type="ARBA" id="ARBA00022692"/>
    </source>
</evidence>
<feature type="transmembrane region" description="Helical" evidence="8">
    <location>
        <begin position="38"/>
        <end position="57"/>
    </location>
</feature>
<keyword evidence="7 8" id="KW-0472">Membrane</keyword>
<evidence type="ECO:0000313" key="11">
    <source>
        <dbReference type="Proteomes" id="UP000326202"/>
    </source>
</evidence>
<dbReference type="Gene3D" id="1.10.3720.10">
    <property type="entry name" value="MetI-like"/>
    <property type="match status" value="1"/>
</dbReference>
<dbReference type="CDD" id="cd06261">
    <property type="entry name" value="TM_PBP2"/>
    <property type="match status" value="1"/>
</dbReference>
<dbReference type="EMBL" id="CP042906">
    <property type="protein sequence ID" value="QEX15438.1"/>
    <property type="molecule type" value="Genomic_DNA"/>
</dbReference>
<keyword evidence="6 8" id="KW-1133">Transmembrane helix</keyword>
<dbReference type="InterPro" id="IPR051789">
    <property type="entry name" value="Bact_Polyamine_Transport"/>
</dbReference>
<evidence type="ECO:0000313" key="10">
    <source>
        <dbReference type="EMBL" id="QEX15438.1"/>
    </source>
</evidence>
<evidence type="ECO:0000256" key="3">
    <source>
        <dbReference type="ARBA" id="ARBA00022448"/>
    </source>
</evidence>
<dbReference type="RefSeq" id="WP_151175887.1">
    <property type="nucleotide sequence ID" value="NZ_CP042906.1"/>
</dbReference>
<feature type="transmembrane region" description="Helical" evidence="8">
    <location>
        <begin position="12"/>
        <end position="32"/>
    </location>
</feature>
<dbReference type="PROSITE" id="PS50928">
    <property type="entry name" value="ABC_TM1"/>
    <property type="match status" value="1"/>
</dbReference>
<dbReference type="PANTHER" id="PTHR43848:SF2">
    <property type="entry name" value="PUTRESCINE TRANSPORT SYSTEM PERMEASE PROTEIN POTI"/>
    <property type="match status" value="1"/>
</dbReference>
<dbReference type="AlphaFoldDB" id="A0A5J6MDA4"/>
<evidence type="ECO:0000256" key="6">
    <source>
        <dbReference type="ARBA" id="ARBA00022989"/>
    </source>
</evidence>
<feature type="transmembrane region" description="Helical" evidence="8">
    <location>
        <begin position="236"/>
        <end position="254"/>
    </location>
</feature>
<dbReference type="GO" id="GO:0055085">
    <property type="term" value="P:transmembrane transport"/>
    <property type="evidence" value="ECO:0007669"/>
    <property type="project" value="InterPro"/>
</dbReference>
<dbReference type="KEGG" id="htq:FRZ44_07220"/>
<dbReference type="InterPro" id="IPR000515">
    <property type="entry name" value="MetI-like"/>
</dbReference>
<dbReference type="Pfam" id="PF00528">
    <property type="entry name" value="BPD_transp_1"/>
    <property type="match status" value="1"/>
</dbReference>
<feature type="transmembrane region" description="Helical" evidence="8">
    <location>
        <begin position="69"/>
        <end position="91"/>
    </location>
</feature>
<organism evidence="10 11">
    <name type="scientific">Hypericibacter terrae</name>
    <dbReference type="NCBI Taxonomy" id="2602015"/>
    <lineage>
        <taxon>Bacteria</taxon>
        <taxon>Pseudomonadati</taxon>
        <taxon>Pseudomonadota</taxon>
        <taxon>Alphaproteobacteria</taxon>
        <taxon>Rhodospirillales</taxon>
        <taxon>Dongiaceae</taxon>
        <taxon>Hypericibacter</taxon>
    </lineage>
</organism>
<proteinExistence type="inferred from homology"/>
<evidence type="ECO:0000259" key="9">
    <source>
        <dbReference type="PROSITE" id="PS50928"/>
    </source>
</evidence>
<protein>
    <submittedName>
        <fullName evidence="10">Spermidine/putrescine ABC transporter</fullName>
    </submittedName>
</protein>
<feature type="transmembrane region" description="Helical" evidence="8">
    <location>
        <begin position="103"/>
        <end position="127"/>
    </location>
</feature>
<dbReference type="SUPFAM" id="SSF161098">
    <property type="entry name" value="MetI-like"/>
    <property type="match status" value="1"/>
</dbReference>
<evidence type="ECO:0000256" key="4">
    <source>
        <dbReference type="ARBA" id="ARBA00022475"/>
    </source>
</evidence>
<dbReference type="GO" id="GO:0005886">
    <property type="term" value="C:plasma membrane"/>
    <property type="evidence" value="ECO:0007669"/>
    <property type="project" value="UniProtKB-SubCell"/>
</dbReference>
<keyword evidence="3 8" id="KW-0813">Transport</keyword>
<keyword evidence="11" id="KW-1185">Reference proteome</keyword>
<evidence type="ECO:0000256" key="2">
    <source>
        <dbReference type="ARBA" id="ARBA00007069"/>
    </source>
</evidence>
<dbReference type="Proteomes" id="UP000326202">
    <property type="component" value="Chromosome"/>
</dbReference>
<gene>
    <name evidence="10" type="ORF">FRZ44_07220</name>
</gene>
<dbReference type="OrthoDB" id="9809681at2"/>
<reference evidence="10 11" key="1">
    <citation type="submission" date="2019-08" db="EMBL/GenBank/DDBJ databases">
        <title>Hyperibacter terrae gen. nov., sp. nov. and Hyperibacter viscosus sp. nov., two new members in the family Rhodospirillaceae isolated from the rhizosphere of Hypericum perforatum.</title>
        <authorList>
            <person name="Noviana Z."/>
        </authorList>
    </citation>
    <scope>NUCLEOTIDE SEQUENCE [LARGE SCALE GENOMIC DNA]</scope>
    <source>
        <strain evidence="10 11">R5913</strain>
    </source>
</reference>
<keyword evidence="5 8" id="KW-0812">Transmembrane</keyword>
<feature type="transmembrane region" description="Helical" evidence="8">
    <location>
        <begin position="206"/>
        <end position="224"/>
    </location>
</feature>
<accession>A0A5J6MDA4</accession>
<feature type="domain" description="ABC transmembrane type-1" evidence="9">
    <location>
        <begin position="65"/>
        <end position="254"/>
    </location>
</feature>
<evidence type="ECO:0000256" key="7">
    <source>
        <dbReference type="ARBA" id="ARBA00023136"/>
    </source>
</evidence>
<evidence type="ECO:0000256" key="1">
    <source>
        <dbReference type="ARBA" id="ARBA00004651"/>
    </source>
</evidence>
<evidence type="ECO:0000256" key="8">
    <source>
        <dbReference type="RuleBase" id="RU363032"/>
    </source>
</evidence>
<keyword evidence="4" id="KW-1003">Cell membrane</keyword>
<feature type="transmembrane region" description="Helical" evidence="8">
    <location>
        <begin position="179"/>
        <end position="199"/>
    </location>
</feature>
<dbReference type="InterPro" id="IPR035906">
    <property type="entry name" value="MetI-like_sf"/>
</dbReference>
<feature type="transmembrane region" description="Helical" evidence="8">
    <location>
        <begin position="134"/>
        <end position="154"/>
    </location>
</feature>
<comment type="subcellular location">
    <subcellularLocation>
        <location evidence="1 8">Cell membrane</location>
        <topology evidence="1 8">Multi-pass membrane protein</topology>
    </subcellularLocation>
</comment>
<dbReference type="PANTHER" id="PTHR43848">
    <property type="entry name" value="PUTRESCINE TRANSPORT SYSTEM PERMEASE PROTEIN POTI"/>
    <property type="match status" value="1"/>
</dbReference>
<sequence>MMKRNAHTDPMIGYAIFYLVFLYGPVLLLPLFSFNDSIFVAFPLKGFTFQWYVAMATNDALIQALTNSLKVGISASVISTILGILAAKAMTRYRLPGRGPVSGLILLPLVIPSIILGIALLVLALNVFKIEPSLYTIVAGHVLICVPFAMLVMMSRLEGFDRNLEEASADLGENGWQTFWRVTFPLAMPGIVASLLLCFTTSFDEFLLAFFLAGNEATLPLFIFSQLRLPNQLPSVLALGSCILGVSFLVVFLSERTRRVGLQRKPTATAEAAS</sequence>
<name>A0A5J6MDA4_9PROT</name>
<comment type="similarity">
    <text evidence="2">Belongs to the binding-protein-dependent transport system permease family. CysTW subfamily.</text>
</comment>